<reference evidence="7 8" key="1">
    <citation type="journal article" date="2009" name="Stand. Genomic Sci.">
        <title>Complete genome sequence of Acidimicrobium ferrooxidans type strain (ICP).</title>
        <authorList>
            <person name="Clum A."/>
            <person name="Nolan M."/>
            <person name="Lang E."/>
            <person name="Glavina Del Rio T."/>
            <person name="Tice H."/>
            <person name="Copeland A."/>
            <person name="Cheng J.F."/>
            <person name="Lucas S."/>
            <person name="Chen F."/>
            <person name="Bruce D."/>
            <person name="Goodwin L."/>
            <person name="Pitluck S."/>
            <person name="Ivanova N."/>
            <person name="Mavrommatis K."/>
            <person name="Mikhailova N."/>
            <person name="Pati A."/>
            <person name="Chen A."/>
            <person name="Palaniappan K."/>
            <person name="Goker M."/>
            <person name="Spring S."/>
            <person name="Land M."/>
            <person name="Hauser L."/>
            <person name="Chang Y.J."/>
            <person name="Jeffries C.C."/>
            <person name="Chain P."/>
            <person name="Bristow J."/>
            <person name="Eisen J.A."/>
            <person name="Markowitz V."/>
            <person name="Hugenholtz P."/>
            <person name="Kyrpides N.C."/>
            <person name="Klenk H.P."/>
            <person name="Lapidus A."/>
        </authorList>
    </citation>
    <scope>NUCLEOTIDE SEQUENCE [LARGE SCALE GENOMIC DNA]</scope>
    <source>
        <strain evidence="8">DSM 10331 / JCM 15462 / NBRC 103882 / ICP</strain>
    </source>
</reference>
<protein>
    <submittedName>
        <fullName evidence="7">Major facilitator superfamily MFS_1</fullName>
    </submittedName>
</protein>
<dbReference type="PROSITE" id="PS50850">
    <property type="entry name" value="MFS"/>
    <property type="match status" value="1"/>
</dbReference>
<dbReference type="InterPro" id="IPR011701">
    <property type="entry name" value="MFS"/>
</dbReference>
<feature type="transmembrane region" description="Helical" evidence="5">
    <location>
        <begin position="238"/>
        <end position="259"/>
    </location>
</feature>
<feature type="transmembrane region" description="Helical" evidence="5">
    <location>
        <begin position="142"/>
        <end position="160"/>
    </location>
</feature>
<accession>C7LZB5</accession>
<dbReference type="HOGENOM" id="CLU_058822_0_0_11"/>
<organism evidence="7 8">
    <name type="scientific">Acidimicrobium ferrooxidans (strain DSM 10331 / JCM 15462 / NBRC 103882 / ICP)</name>
    <dbReference type="NCBI Taxonomy" id="525909"/>
    <lineage>
        <taxon>Bacteria</taxon>
        <taxon>Bacillati</taxon>
        <taxon>Actinomycetota</taxon>
        <taxon>Acidimicrobiia</taxon>
        <taxon>Acidimicrobiales</taxon>
        <taxon>Acidimicrobiaceae</taxon>
        <taxon>Acidimicrobium</taxon>
    </lineage>
</organism>
<dbReference type="PANTHER" id="PTHR23527">
    <property type="entry name" value="BLL3282 PROTEIN"/>
    <property type="match status" value="1"/>
</dbReference>
<dbReference type="Pfam" id="PF07690">
    <property type="entry name" value="MFS_1"/>
    <property type="match status" value="1"/>
</dbReference>
<feature type="transmembrane region" description="Helical" evidence="5">
    <location>
        <begin position="361"/>
        <end position="382"/>
    </location>
</feature>
<evidence type="ECO:0000256" key="2">
    <source>
        <dbReference type="ARBA" id="ARBA00022692"/>
    </source>
</evidence>
<keyword evidence="3 5" id="KW-1133">Transmembrane helix</keyword>
<dbReference type="Proteomes" id="UP000000771">
    <property type="component" value="Chromosome"/>
</dbReference>
<dbReference type="SUPFAM" id="SSF103473">
    <property type="entry name" value="MFS general substrate transporter"/>
    <property type="match status" value="1"/>
</dbReference>
<dbReference type="KEGG" id="afo:Afer_1140"/>
<feature type="transmembrane region" description="Helical" evidence="5">
    <location>
        <begin position="9"/>
        <end position="29"/>
    </location>
</feature>
<dbReference type="InterPro" id="IPR052952">
    <property type="entry name" value="MFS-Transporter"/>
</dbReference>
<dbReference type="GO" id="GO:0022857">
    <property type="term" value="F:transmembrane transporter activity"/>
    <property type="evidence" value="ECO:0007669"/>
    <property type="project" value="InterPro"/>
</dbReference>
<feature type="transmembrane region" description="Helical" evidence="5">
    <location>
        <begin position="166"/>
        <end position="186"/>
    </location>
</feature>
<feature type="transmembrane region" description="Helical" evidence="5">
    <location>
        <begin position="49"/>
        <end position="70"/>
    </location>
</feature>
<dbReference type="GO" id="GO:0005886">
    <property type="term" value="C:plasma membrane"/>
    <property type="evidence" value="ECO:0007669"/>
    <property type="project" value="UniProtKB-SubCell"/>
</dbReference>
<feature type="transmembrane region" description="Helical" evidence="5">
    <location>
        <begin position="77"/>
        <end position="96"/>
    </location>
</feature>
<evidence type="ECO:0000256" key="5">
    <source>
        <dbReference type="SAM" id="Phobius"/>
    </source>
</evidence>
<dbReference type="RefSeq" id="WP_015798559.1">
    <property type="nucleotide sequence ID" value="NC_013124.1"/>
</dbReference>
<feature type="transmembrane region" description="Helical" evidence="5">
    <location>
        <begin position="206"/>
        <end position="232"/>
    </location>
</feature>
<gene>
    <name evidence="7" type="ordered locus">Afer_1140</name>
</gene>
<comment type="subcellular location">
    <subcellularLocation>
        <location evidence="1">Cell membrane</location>
        <topology evidence="1">Multi-pass membrane protein</topology>
    </subcellularLocation>
</comment>
<dbReference type="EMBL" id="CP001631">
    <property type="protein sequence ID" value="ACU54073.1"/>
    <property type="molecule type" value="Genomic_DNA"/>
</dbReference>
<evidence type="ECO:0000256" key="3">
    <source>
        <dbReference type="ARBA" id="ARBA00022989"/>
    </source>
</evidence>
<keyword evidence="4 5" id="KW-0472">Membrane</keyword>
<dbReference type="PANTHER" id="PTHR23527:SF1">
    <property type="entry name" value="BLL3282 PROTEIN"/>
    <property type="match status" value="1"/>
</dbReference>
<feature type="domain" description="Major facilitator superfamily (MFS) profile" evidence="6">
    <location>
        <begin position="11"/>
        <end position="386"/>
    </location>
</feature>
<evidence type="ECO:0000256" key="4">
    <source>
        <dbReference type="ARBA" id="ARBA00023136"/>
    </source>
</evidence>
<dbReference type="Gene3D" id="1.20.1250.20">
    <property type="entry name" value="MFS general substrate transporter like domains"/>
    <property type="match status" value="2"/>
</dbReference>
<sequence>MSSGVPRTGLVLPFSIAATTATTLPVFLIGGLEPVLRHAIDLTPSLEGAVVASFFVAGIVGAALAARILHRAAAFRLVRAGAGASAVASAVIAFAVRGPILLAAALVVAGAANGILQPGVNEVLARVVRPGRRGWAFGIKQAAIPTATLLAGLALPLVALRSSWRTAFAATSILAVAIALGAKGFASYDGSQGAEARTRFVTPRSLLIVAAAMALGAGTANALGAFGVASLVHDHVQAAIAGYAAAAGSAAGLATRVGMGALADRRLQRPIRAVAVLLAVGVVGYAALATGVRALLLGGLLLGYAGGWGWNGLVNFAVSERWPEHPGQATAIVQASAFAGSVVGPLGFGALVGAVGFHGAWVIDAVGALVACLGMLWASVVLERTGRATGR</sequence>
<keyword evidence="2 5" id="KW-0812">Transmembrane</keyword>
<feature type="transmembrane region" description="Helical" evidence="5">
    <location>
        <begin position="102"/>
        <end position="121"/>
    </location>
</feature>
<dbReference type="eggNOG" id="COG2814">
    <property type="taxonomic scope" value="Bacteria"/>
</dbReference>
<proteinExistence type="predicted"/>
<keyword evidence="8" id="KW-1185">Reference proteome</keyword>
<dbReference type="InterPro" id="IPR020846">
    <property type="entry name" value="MFS_dom"/>
</dbReference>
<evidence type="ECO:0000256" key="1">
    <source>
        <dbReference type="ARBA" id="ARBA00004651"/>
    </source>
</evidence>
<feature type="transmembrane region" description="Helical" evidence="5">
    <location>
        <begin position="294"/>
        <end position="318"/>
    </location>
</feature>
<feature type="transmembrane region" description="Helical" evidence="5">
    <location>
        <begin position="271"/>
        <end position="288"/>
    </location>
</feature>
<dbReference type="InterPro" id="IPR036259">
    <property type="entry name" value="MFS_trans_sf"/>
</dbReference>
<name>C7LZB5_ACIFD</name>
<evidence type="ECO:0000259" key="6">
    <source>
        <dbReference type="PROSITE" id="PS50850"/>
    </source>
</evidence>
<evidence type="ECO:0000313" key="7">
    <source>
        <dbReference type="EMBL" id="ACU54073.1"/>
    </source>
</evidence>
<evidence type="ECO:0000313" key="8">
    <source>
        <dbReference type="Proteomes" id="UP000000771"/>
    </source>
</evidence>
<dbReference type="AlphaFoldDB" id="C7LZB5"/>
<dbReference type="STRING" id="525909.Afer_1140"/>
<feature type="transmembrane region" description="Helical" evidence="5">
    <location>
        <begin position="330"/>
        <end position="355"/>
    </location>
</feature>